<dbReference type="Gene3D" id="3.30.450.350">
    <property type="entry name" value="CHASE domain"/>
    <property type="match status" value="1"/>
</dbReference>
<evidence type="ECO:0000256" key="2">
    <source>
        <dbReference type="ARBA" id="ARBA00022692"/>
    </source>
</evidence>
<dbReference type="Pfam" id="PF00990">
    <property type="entry name" value="GGDEF"/>
    <property type="match status" value="1"/>
</dbReference>
<dbReference type="PANTHER" id="PTHR44757">
    <property type="entry name" value="DIGUANYLATE CYCLASE DGCP"/>
    <property type="match status" value="1"/>
</dbReference>
<dbReference type="CDD" id="cd01949">
    <property type="entry name" value="GGDEF"/>
    <property type="match status" value="1"/>
</dbReference>
<comment type="catalytic activity">
    <reaction evidence="5">
        <text>3',3'-c-di-GMP + H2O = 5'-phosphoguanylyl(3'-&gt;5')guanosine + H(+)</text>
        <dbReference type="Rhea" id="RHEA:24902"/>
        <dbReference type="ChEBI" id="CHEBI:15377"/>
        <dbReference type="ChEBI" id="CHEBI:15378"/>
        <dbReference type="ChEBI" id="CHEBI:58754"/>
        <dbReference type="ChEBI" id="CHEBI:58805"/>
        <dbReference type="EC" id="3.1.4.52"/>
    </reaction>
    <physiologicalReaction direction="left-to-right" evidence="5">
        <dbReference type="Rhea" id="RHEA:24903"/>
    </physiologicalReaction>
</comment>
<reference evidence="10 11" key="1">
    <citation type="journal article" date="2015" name="Genome Announc.">
        <title>Complete Genome Sequence of Cupriavidus basilensis 4G11, Isolated from the Oak Ridge Field Research Center Site.</title>
        <authorList>
            <person name="Ray J."/>
            <person name="Waters R.J."/>
            <person name="Skerker J.M."/>
            <person name="Kuehl J.V."/>
            <person name="Price M.N."/>
            <person name="Huang J."/>
            <person name="Chakraborty R."/>
            <person name="Arkin A.P."/>
            <person name="Deutschbauer A."/>
        </authorList>
    </citation>
    <scope>NUCLEOTIDE SEQUENCE [LARGE SCALE GENOMIC DNA]</scope>
    <source>
        <strain evidence="10">4G11</strain>
    </source>
</reference>
<dbReference type="SUPFAM" id="SSF55785">
    <property type="entry name" value="PYP-like sensor domain (PAS domain)"/>
    <property type="match status" value="1"/>
</dbReference>
<dbReference type="InterPro" id="IPR043128">
    <property type="entry name" value="Rev_trsase/Diguanyl_cyclase"/>
</dbReference>
<accession>A0A0C4Y2M7</accession>
<feature type="transmembrane region" description="Helical" evidence="6">
    <location>
        <begin position="345"/>
        <end position="364"/>
    </location>
</feature>
<dbReference type="NCBIfam" id="TIGR00254">
    <property type="entry name" value="GGDEF"/>
    <property type="match status" value="1"/>
</dbReference>
<dbReference type="PROSITE" id="PS50883">
    <property type="entry name" value="EAL"/>
    <property type="match status" value="1"/>
</dbReference>
<dbReference type="InterPro" id="IPR000160">
    <property type="entry name" value="GGDEF_dom"/>
</dbReference>
<keyword evidence="2 6" id="KW-0812">Transmembrane</keyword>
<feature type="domain" description="EAL" evidence="8">
    <location>
        <begin position="843"/>
        <end position="1097"/>
    </location>
</feature>
<dbReference type="GO" id="GO:0007165">
    <property type="term" value="P:signal transduction"/>
    <property type="evidence" value="ECO:0007669"/>
    <property type="project" value="UniProtKB-ARBA"/>
</dbReference>
<dbReference type="AlphaFoldDB" id="A0A0C4Y2M7"/>
<dbReference type="Gene3D" id="3.30.450.40">
    <property type="match status" value="1"/>
</dbReference>
<dbReference type="InterPro" id="IPR001633">
    <property type="entry name" value="EAL_dom"/>
</dbReference>
<dbReference type="SMART" id="SM00267">
    <property type="entry name" value="GGDEF"/>
    <property type="match status" value="1"/>
</dbReference>
<dbReference type="InterPro" id="IPR006189">
    <property type="entry name" value="CHASE_dom"/>
</dbReference>
<keyword evidence="3 6" id="KW-1133">Transmembrane helix</keyword>
<dbReference type="SMART" id="SM00052">
    <property type="entry name" value="EAL"/>
    <property type="match status" value="1"/>
</dbReference>
<dbReference type="PROSITE" id="PS50839">
    <property type="entry name" value="CHASE"/>
    <property type="match status" value="1"/>
</dbReference>
<protein>
    <submittedName>
        <fullName evidence="10">Diguanylate cyclase/phosphodiesterase (GGDEF &amp; EAL domains) with PAS/PAC sensor(S)</fullName>
    </submittedName>
</protein>
<gene>
    <name evidence="10" type="ORF">RR42_m2012</name>
</gene>
<evidence type="ECO:0000313" key="10">
    <source>
        <dbReference type="EMBL" id="AJG19407.1"/>
    </source>
</evidence>
<dbReference type="SMART" id="SM01079">
    <property type="entry name" value="CHASE"/>
    <property type="match status" value="1"/>
</dbReference>
<dbReference type="GO" id="GO:0071111">
    <property type="term" value="F:cyclic-guanylate-specific phosphodiesterase activity"/>
    <property type="evidence" value="ECO:0007669"/>
    <property type="project" value="UniProtKB-EC"/>
</dbReference>
<evidence type="ECO:0000256" key="5">
    <source>
        <dbReference type="ARBA" id="ARBA00051114"/>
    </source>
</evidence>
<dbReference type="EMBL" id="CP010536">
    <property type="protein sequence ID" value="AJG19407.1"/>
    <property type="molecule type" value="Genomic_DNA"/>
</dbReference>
<evidence type="ECO:0000256" key="6">
    <source>
        <dbReference type="SAM" id="Phobius"/>
    </source>
</evidence>
<evidence type="ECO:0000256" key="3">
    <source>
        <dbReference type="ARBA" id="ARBA00022989"/>
    </source>
</evidence>
<dbReference type="KEGG" id="cbw:RR42_m2012"/>
<feature type="domain" description="GGDEF" evidence="9">
    <location>
        <begin position="701"/>
        <end position="834"/>
    </location>
</feature>
<dbReference type="InterPro" id="IPR035919">
    <property type="entry name" value="EAL_sf"/>
</dbReference>
<dbReference type="InterPro" id="IPR042240">
    <property type="entry name" value="CHASE_sf"/>
</dbReference>
<organism evidence="10 11">
    <name type="scientific">Cupriavidus basilensis</name>
    <dbReference type="NCBI Taxonomy" id="68895"/>
    <lineage>
        <taxon>Bacteria</taxon>
        <taxon>Pseudomonadati</taxon>
        <taxon>Pseudomonadota</taxon>
        <taxon>Betaproteobacteria</taxon>
        <taxon>Burkholderiales</taxon>
        <taxon>Burkholderiaceae</taxon>
        <taxon>Cupriavidus</taxon>
    </lineage>
</organism>
<evidence type="ECO:0000259" key="8">
    <source>
        <dbReference type="PROSITE" id="PS50883"/>
    </source>
</evidence>
<dbReference type="InterPro" id="IPR052155">
    <property type="entry name" value="Biofilm_reg_signaling"/>
</dbReference>
<dbReference type="Pfam" id="PF03924">
    <property type="entry name" value="CHASE"/>
    <property type="match status" value="1"/>
</dbReference>
<dbReference type="GO" id="GO:0016020">
    <property type="term" value="C:membrane"/>
    <property type="evidence" value="ECO:0007669"/>
    <property type="project" value="UniProtKB-SubCell"/>
</dbReference>
<dbReference type="Proteomes" id="UP000031843">
    <property type="component" value="Chromosome main"/>
</dbReference>
<dbReference type="SUPFAM" id="SSF55073">
    <property type="entry name" value="Nucleotide cyclase"/>
    <property type="match status" value="1"/>
</dbReference>
<evidence type="ECO:0000256" key="4">
    <source>
        <dbReference type="ARBA" id="ARBA00023136"/>
    </source>
</evidence>
<evidence type="ECO:0000256" key="1">
    <source>
        <dbReference type="ARBA" id="ARBA00004370"/>
    </source>
</evidence>
<evidence type="ECO:0000259" key="9">
    <source>
        <dbReference type="PROSITE" id="PS50887"/>
    </source>
</evidence>
<dbReference type="InterPro" id="IPR035965">
    <property type="entry name" value="PAS-like_dom_sf"/>
</dbReference>
<proteinExistence type="predicted"/>
<dbReference type="OrthoDB" id="9813903at2"/>
<dbReference type="RefSeq" id="WP_043346198.1">
    <property type="nucleotide sequence ID" value="NZ_CP010536.1"/>
</dbReference>
<dbReference type="FunFam" id="3.30.70.270:FF:000001">
    <property type="entry name" value="Diguanylate cyclase domain protein"/>
    <property type="match status" value="1"/>
</dbReference>
<dbReference type="GO" id="GO:0071732">
    <property type="term" value="P:cellular response to nitric oxide"/>
    <property type="evidence" value="ECO:0007669"/>
    <property type="project" value="UniProtKB-ARBA"/>
</dbReference>
<dbReference type="CDD" id="cd00130">
    <property type="entry name" value="PAS"/>
    <property type="match status" value="1"/>
</dbReference>
<dbReference type="Gene3D" id="3.30.450.20">
    <property type="entry name" value="PAS domain"/>
    <property type="match status" value="1"/>
</dbReference>
<dbReference type="InterPro" id="IPR029787">
    <property type="entry name" value="Nucleotide_cyclase"/>
</dbReference>
<feature type="domain" description="CHASE" evidence="7">
    <location>
        <begin position="82"/>
        <end position="249"/>
    </location>
</feature>
<dbReference type="PROSITE" id="PS50887">
    <property type="entry name" value="GGDEF"/>
    <property type="match status" value="1"/>
</dbReference>
<dbReference type="Pfam" id="PF00563">
    <property type="entry name" value="EAL"/>
    <property type="match status" value="1"/>
</dbReference>
<name>A0A0C4Y2M7_9BURK</name>
<dbReference type="Gene3D" id="3.20.20.450">
    <property type="entry name" value="EAL domain"/>
    <property type="match status" value="1"/>
</dbReference>
<dbReference type="InterPro" id="IPR029016">
    <property type="entry name" value="GAF-like_dom_sf"/>
</dbReference>
<dbReference type="PANTHER" id="PTHR44757:SF2">
    <property type="entry name" value="BIOFILM ARCHITECTURE MAINTENANCE PROTEIN MBAA"/>
    <property type="match status" value="1"/>
</dbReference>
<dbReference type="STRING" id="68895.RR42_m2012"/>
<dbReference type="CDD" id="cd01948">
    <property type="entry name" value="EAL"/>
    <property type="match status" value="1"/>
</dbReference>
<keyword evidence="4 6" id="KW-0472">Membrane</keyword>
<comment type="subcellular location">
    <subcellularLocation>
        <location evidence="1">Membrane</location>
    </subcellularLocation>
</comment>
<feature type="transmembrane region" description="Helical" evidence="6">
    <location>
        <begin position="20"/>
        <end position="42"/>
    </location>
</feature>
<dbReference type="FunFam" id="3.20.20.450:FF:000001">
    <property type="entry name" value="Cyclic di-GMP phosphodiesterase yahA"/>
    <property type="match status" value="1"/>
</dbReference>
<dbReference type="SUPFAM" id="SSF55781">
    <property type="entry name" value="GAF domain-like"/>
    <property type="match status" value="1"/>
</dbReference>
<evidence type="ECO:0000259" key="7">
    <source>
        <dbReference type="PROSITE" id="PS50839"/>
    </source>
</evidence>
<dbReference type="InterPro" id="IPR000014">
    <property type="entry name" value="PAS"/>
</dbReference>
<evidence type="ECO:0000313" key="11">
    <source>
        <dbReference type="Proteomes" id="UP000031843"/>
    </source>
</evidence>
<dbReference type="Gene3D" id="3.30.70.270">
    <property type="match status" value="1"/>
</dbReference>
<keyword evidence="11" id="KW-1185">Reference proteome</keyword>
<dbReference type="SUPFAM" id="SSF141868">
    <property type="entry name" value="EAL domain-like"/>
    <property type="match status" value="1"/>
</dbReference>
<sequence length="1112" mass="122460">MRKLLTQLLRPFGRVSTAAVTLGALLLGLLSTIVVHSLYTDLLEKDARLRFKSDTDDIARQIDTRIRLYTDVLVTMQALFGASDDISREEFRDFVNGLNLEQRYPGFQTLNYAPYVPASELASFVSSQRTDPSLRDAGVVFSIHPAGERPAYFVLTYVEPFHNNLPSIGIDMGAEPGRLAALESARDSGQAVSSGRLIFSGAKGPHVGIALRLPVYRKGQLLDSVEQRRHAYVGSVGAGIRISGLLGEIAGNERVYGTRFELYDAGKLDDEPVPPSPATLLYNSADGSMATATARAKAASLASTSDDRSFLRKEVAQPFGGRRWLIVFSADAQAMAGSQRYLKSVMLGAGLIITALLAGLAYALSSSRSRALAVADGMTQSLRESQEGLAQAQRIAHLGDWRLDLEHNAAYFSREMARLLGVRVLDLTPATLVGAADPRFRGALRQKMQTALRERIPFELECPYRSSRGRTGWIHLIGHAHGPPGTAVLRGTAQDITQRKLIEQARAQEHLVALHLASVSSEAEVLEKIVRTLVAGMEWEAGAFWPSDAGRGLTLAPVRQAREHELEAWLARRPAEPQADQADALTQPHWYASRSAIAGLPQHQWLADGGMRTVFVFPLRKGTTTLGLVELYSRTKRPRDPHALAMASAIASHTGHFLLRRQAEETLRFFANHDALTGLPNRLMFKSHLESSLARSRSRQHRLDILFVDLDQFKRVNDTMGHNAGDDLLRAVADRFSATLGEAELIARLGGDEFVVLVEPIDDFSLLHRIIKRIQAALASGFVVNGKELQMTASIGVSSFPEDGNDAQTLLKHADLAMYAAKQLGKNGFQYYVREMSVSLQNRIDIESYLRSALEHDEFVLHYQPRISLDTNACTGVEALIRWHHPKLGLVMPADFIPIAEECGAIVQIGAWVLREACRQNAQWLADGIAPIRVSVNLSARQFADKDLRQIVLAALKQAGLPGHLLELELTESMVMRDAEQAARWLSRLKRTGVRLAIDDFGTGYSSLAYLSRFPIDTVKIDRSFIRYLPDSMSDAQITGAIIGLGHQMALEVVAEGVENEAQLDFLRREGCDEVQGYYFSRPIPAEDVTAFLASHIVHGPLPEQGPQPMRA</sequence>